<protein>
    <submittedName>
        <fullName evidence="1">Uncharacterized protein</fullName>
    </submittedName>
</protein>
<gene>
    <name evidence="1" type="ORF">NOR_02746</name>
</gene>
<name>A0A162LYI0_METRR</name>
<dbReference type="EMBL" id="AZHC01000006">
    <property type="protein sequence ID" value="OAA47110.1"/>
    <property type="molecule type" value="Genomic_DNA"/>
</dbReference>
<dbReference type="Proteomes" id="UP000243498">
    <property type="component" value="Unassembled WGS sequence"/>
</dbReference>
<keyword evidence="2" id="KW-1185">Reference proteome</keyword>
<sequence>MGSKGAQTIGLRAIREAFPVAVTDFTTSWAGVAGSMPQSSNMGRFEALQSLGPKVIPFAVLKLAAKFLQVLLYCHSYALDNTTLQVSIFSPAWVSEELAL</sequence>
<dbReference type="AlphaFoldDB" id="A0A162LYI0"/>
<reference evidence="1 2" key="1">
    <citation type="journal article" date="2016" name="Genome Biol. Evol.">
        <title>Divergent and convergent evolution of fungal pathogenicity.</title>
        <authorList>
            <person name="Shang Y."/>
            <person name="Xiao G."/>
            <person name="Zheng P."/>
            <person name="Cen K."/>
            <person name="Zhan S."/>
            <person name="Wang C."/>
        </authorList>
    </citation>
    <scope>NUCLEOTIDE SEQUENCE [LARGE SCALE GENOMIC DNA]</scope>
    <source>
        <strain evidence="1 2">RCEF 4871</strain>
    </source>
</reference>
<evidence type="ECO:0000313" key="1">
    <source>
        <dbReference type="EMBL" id="OAA47110.1"/>
    </source>
</evidence>
<proteinExistence type="predicted"/>
<accession>A0A162LYI0</accession>
<evidence type="ECO:0000313" key="2">
    <source>
        <dbReference type="Proteomes" id="UP000243498"/>
    </source>
</evidence>
<comment type="caution">
    <text evidence="1">The sequence shown here is derived from an EMBL/GenBank/DDBJ whole genome shotgun (WGS) entry which is preliminary data.</text>
</comment>
<organism evidence="1 2">
    <name type="scientific">Metarhizium rileyi (strain RCEF 4871)</name>
    <name type="common">Nomuraea rileyi</name>
    <dbReference type="NCBI Taxonomy" id="1649241"/>
    <lineage>
        <taxon>Eukaryota</taxon>
        <taxon>Fungi</taxon>
        <taxon>Dikarya</taxon>
        <taxon>Ascomycota</taxon>
        <taxon>Pezizomycotina</taxon>
        <taxon>Sordariomycetes</taxon>
        <taxon>Hypocreomycetidae</taxon>
        <taxon>Hypocreales</taxon>
        <taxon>Clavicipitaceae</taxon>
        <taxon>Metarhizium</taxon>
    </lineage>
</organism>